<comment type="caution">
    <text evidence="4">The sequence shown here is derived from an EMBL/GenBank/DDBJ whole genome shotgun (WGS) entry which is preliminary data.</text>
</comment>
<sequence>MHIHFGNEPWHRAAAFALRYEVFVLEQEISLQEEFDELDTDQRNYFVAYDQRLALGTIRYQSIDATSIQPDRLCVKKEYRQKGIGKQLLLLLEEKALAEGYEFSILSAEKTALSFYEGLGYRVTSEEFLEDGIPCVKMSKKIRERDITL</sequence>
<evidence type="ECO:0000313" key="4">
    <source>
        <dbReference type="EMBL" id="MBO0440198.1"/>
    </source>
</evidence>
<dbReference type="Proteomes" id="UP000664632">
    <property type="component" value="Unassembled WGS sequence"/>
</dbReference>
<keyword evidence="1" id="KW-0808">Transferase</keyword>
<dbReference type="EMBL" id="JAFLWD010000015">
    <property type="protein sequence ID" value="MBO0440198.1"/>
    <property type="molecule type" value="Genomic_DNA"/>
</dbReference>
<evidence type="ECO:0000256" key="2">
    <source>
        <dbReference type="ARBA" id="ARBA00023315"/>
    </source>
</evidence>
<evidence type="ECO:0000259" key="3">
    <source>
        <dbReference type="PROSITE" id="PS51186"/>
    </source>
</evidence>
<organism evidence="4 5">
    <name type="scientific">Candidatus Enterococcus ikei</name>
    <dbReference type="NCBI Taxonomy" id="2815326"/>
    <lineage>
        <taxon>Bacteria</taxon>
        <taxon>Bacillati</taxon>
        <taxon>Bacillota</taxon>
        <taxon>Bacilli</taxon>
        <taxon>Lactobacillales</taxon>
        <taxon>Enterococcaceae</taxon>
        <taxon>Enterococcus</taxon>
    </lineage>
</organism>
<protein>
    <submittedName>
        <fullName evidence="4">GNAT family N-acetyltransferase</fullName>
    </submittedName>
</protein>
<dbReference type="SUPFAM" id="SSF55729">
    <property type="entry name" value="Acyl-CoA N-acyltransferases (Nat)"/>
    <property type="match status" value="1"/>
</dbReference>
<keyword evidence="2" id="KW-0012">Acyltransferase</keyword>
<dbReference type="Pfam" id="PF13673">
    <property type="entry name" value="Acetyltransf_10"/>
    <property type="match status" value="1"/>
</dbReference>
<dbReference type="Gene3D" id="3.40.630.30">
    <property type="match status" value="1"/>
</dbReference>
<dbReference type="InterPro" id="IPR016181">
    <property type="entry name" value="Acyl_CoA_acyltransferase"/>
</dbReference>
<keyword evidence="5" id="KW-1185">Reference proteome</keyword>
<evidence type="ECO:0000256" key="1">
    <source>
        <dbReference type="ARBA" id="ARBA00022679"/>
    </source>
</evidence>
<reference evidence="4 5" key="1">
    <citation type="submission" date="2021-03" db="EMBL/GenBank/DDBJ databases">
        <title>Enterococcal diversity collection.</title>
        <authorList>
            <person name="Gilmore M.S."/>
            <person name="Schwartzman J."/>
            <person name="Van Tyne D."/>
            <person name="Martin M."/>
            <person name="Earl A.M."/>
            <person name="Manson A.L."/>
            <person name="Straub T."/>
            <person name="Salamzade R."/>
            <person name="Saavedra J."/>
            <person name="Lebreton F."/>
            <person name="Prichula J."/>
            <person name="Schaufler K."/>
            <person name="Gaca A."/>
            <person name="Sgardioli B."/>
            <person name="Wagenaar J."/>
            <person name="Strong T."/>
        </authorList>
    </citation>
    <scope>NUCLEOTIDE SEQUENCE [LARGE SCALE GENOMIC DNA]</scope>
    <source>
        <strain evidence="4 5">DIV0869a</strain>
    </source>
</reference>
<evidence type="ECO:0000313" key="5">
    <source>
        <dbReference type="Proteomes" id="UP000664632"/>
    </source>
</evidence>
<dbReference type="InterPro" id="IPR000182">
    <property type="entry name" value="GNAT_dom"/>
</dbReference>
<dbReference type="PANTHER" id="PTHR43877">
    <property type="entry name" value="AMINOALKYLPHOSPHONATE N-ACETYLTRANSFERASE-RELATED-RELATED"/>
    <property type="match status" value="1"/>
</dbReference>
<dbReference type="PROSITE" id="PS51186">
    <property type="entry name" value="GNAT"/>
    <property type="match status" value="1"/>
</dbReference>
<feature type="domain" description="N-acetyltransferase" evidence="3">
    <location>
        <begin position="1"/>
        <end position="143"/>
    </location>
</feature>
<name>A0ABS3GZ67_9ENTE</name>
<proteinExistence type="predicted"/>
<dbReference type="RefSeq" id="WP_207112263.1">
    <property type="nucleotide sequence ID" value="NZ_JAFLWD010000015.1"/>
</dbReference>
<dbReference type="InterPro" id="IPR050832">
    <property type="entry name" value="Bact_Acetyltransf"/>
</dbReference>
<gene>
    <name evidence="4" type="ORF">JZO69_07475</name>
</gene>
<accession>A0ABS3GZ67</accession>